<dbReference type="GO" id="GO:0016747">
    <property type="term" value="F:acyltransferase activity, transferring groups other than amino-acyl groups"/>
    <property type="evidence" value="ECO:0007669"/>
    <property type="project" value="InterPro"/>
</dbReference>
<accession>A0A0K9XB98</accession>
<dbReference type="PANTHER" id="PTHR43610">
    <property type="entry name" value="BLL6696 PROTEIN"/>
    <property type="match status" value="1"/>
</dbReference>
<organism evidence="2 3">
    <name type="scientific">Streptomyces caatingaensis</name>
    <dbReference type="NCBI Taxonomy" id="1678637"/>
    <lineage>
        <taxon>Bacteria</taxon>
        <taxon>Bacillati</taxon>
        <taxon>Actinomycetota</taxon>
        <taxon>Actinomycetes</taxon>
        <taxon>Kitasatosporales</taxon>
        <taxon>Streptomycetaceae</taxon>
        <taxon>Streptomyces</taxon>
    </lineage>
</organism>
<keyword evidence="3" id="KW-1185">Reference proteome</keyword>
<evidence type="ECO:0000313" key="3">
    <source>
        <dbReference type="Proteomes" id="UP000037288"/>
    </source>
</evidence>
<dbReference type="InterPro" id="IPR016181">
    <property type="entry name" value="Acyl_CoA_acyltransferase"/>
</dbReference>
<dbReference type="EMBL" id="LFXA01000017">
    <property type="protein sequence ID" value="KNB50381.1"/>
    <property type="molecule type" value="Genomic_DNA"/>
</dbReference>
<dbReference type="PATRIC" id="fig|1678637.3.peg.5718"/>
<dbReference type="Pfam" id="PF13302">
    <property type="entry name" value="Acetyltransf_3"/>
    <property type="match status" value="1"/>
</dbReference>
<dbReference type="PANTHER" id="PTHR43610:SF1">
    <property type="entry name" value="N-ACETYLTRANSFERASE DOMAIN-CONTAINING PROTEIN"/>
    <property type="match status" value="1"/>
</dbReference>
<gene>
    <name evidence="2" type="ORF">AC230_26770</name>
</gene>
<keyword evidence="2" id="KW-0808">Transferase</keyword>
<proteinExistence type="predicted"/>
<comment type="caution">
    <text evidence="2">The sequence shown here is derived from an EMBL/GenBank/DDBJ whole genome shotgun (WGS) entry which is preliminary data.</text>
</comment>
<reference evidence="3" key="1">
    <citation type="submission" date="2015-07" db="EMBL/GenBank/DDBJ databases">
        <title>Draft genome sequence of Streptomyces sp. CMAA 1322, a bacterium isolated from Caatinga biome, from dry forest semiarid of Brazil.</title>
        <authorList>
            <person name="Santos S.N."/>
            <person name="Gacesa R."/>
            <person name="Taketani R.G."/>
            <person name="Long P.F."/>
            <person name="Melo I.S."/>
        </authorList>
    </citation>
    <scope>NUCLEOTIDE SEQUENCE [LARGE SCALE GENOMIC DNA]</scope>
    <source>
        <strain evidence="3">CMAA 1322</strain>
    </source>
</reference>
<evidence type="ECO:0000259" key="1">
    <source>
        <dbReference type="Pfam" id="PF13302"/>
    </source>
</evidence>
<dbReference type="SUPFAM" id="SSF55729">
    <property type="entry name" value="Acyl-CoA N-acyltransferases (Nat)"/>
    <property type="match status" value="1"/>
</dbReference>
<sequence length="195" mass="22007">MTATLPTRTTTLTGRHIRLEPLVPSHTADLFAAGGGDEDVWRWTRHRTPRTEEEMGAIVARHLAEESLVPFAVVHRDTGRAVGVSCYAAASAEGEQVEIGGTWYGRAHWGSAVNPECKLLMLTHAFEELGMGRVVWKTDHLNERSRRAVARLGAVEEGTFRRHVRRPDGTWRDSVWFSMLRDEWPAAKSRLEQRI</sequence>
<protein>
    <submittedName>
        <fullName evidence="2">GCN5 family acetyltransferase</fullName>
    </submittedName>
</protein>
<dbReference type="STRING" id="1678637.AC230_26770"/>
<feature type="domain" description="N-acetyltransferase" evidence="1">
    <location>
        <begin position="17"/>
        <end position="154"/>
    </location>
</feature>
<dbReference type="AlphaFoldDB" id="A0A0K9XB98"/>
<dbReference type="RefSeq" id="WP_049718935.1">
    <property type="nucleotide sequence ID" value="NZ_LFXA01000017.1"/>
</dbReference>
<dbReference type="InterPro" id="IPR000182">
    <property type="entry name" value="GNAT_dom"/>
</dbReference>
<evidence type="ECO:0000313" key="2">
    <source>
        <dbReference type="EMBL" id="KNB50381.1"/>
    </source>
</evidence>
<dbReference type="Proteomes" id="UP000037288">
    <property type="component" value="Unassembled WGS sequence"/>
</dbReference>
<dbReference type="Gene3D" id="3.40.630.30">
    <property type="match status" value="1"/>
</dbReference>
<name>A0A0K9XB98_9ACTN</name>